<dbReference type="InterPro" id="IPR026881">
    <property type="entry name" value="WYL_dom"/>
</dbReference>
<evidence type="ECO:0000259" key="1">
    <source>
        <dbReference type="Pfam" id="PF13280"/>
    </source>
</evidence>
<evidence type="ECO:0000259" key="2">
    <source>
        <dbReference type="Pfam" id="PF25583"/>
    </source>
</evidence>
<dbReference type="RefSeq" id="WP_053380905.1">
    <property type="nucleotide sequence ID" value="NZ_CP011801.1"/>
</dbReference>
<dbReference type="Pfam" id="PF25583">
    <property type="entry name" value="WCX"/>
    <property type="match status" value="1"/>
</dbReference>
<dbReference type="PIRSF" id="PIRSF016838">
    <property type="entry name" value="PafC"/>
    <property type="match status" value="1"/>
</dbReference>
<keyword evidence="4" id="KW-1185">Reference proteome</keyword>
<dbReference type="PANTHER" id="PTHR34580:SF1">
    <property type="entry name" value="PROTEIN PAFC"/>
    <property type="match status" value="1"/>
</dbReference>
<feature type="domain" description="WCX" evidence="2">
    <location>
        <begin position="232"/>
        <end position="306"/>
    </location>
</feature>
<sequence>MMRMLASRACTLKELALEFEVSPRQVHRDLGEIEAEGHPLTALDEPGEKLWQLPLGYKGLPQIAISPYELMSLHMGKSHLAYLNSTPFVDDLDSVIAKVEAGLPAKVANHLERISRVFAPMQVPVRSYGKQKEVLNHLRKALLLQRTVILDHCKPGFDKPVAHRVDPYVLLLYQCGLYVAGYSHRAKALRMFAIERIRGLDLSEHRFEMPADFSWESQSGRLFGLIEEPSKTVRIWFSPDVAYLMKERQWHPTQSLKQQKDRSVVVTFQAGGLDEMTSWVLSWGADAKVLSPPELIESVRSRLEAARKQYSPSK</sequence>
<dbReference type="OrthoDB" id="9787242at2"/>
<dbReference type="Proteomes" id="UP000069205">
    <property type="component" value="Chromosome"/>
</dbReference>
<evidence type="ECO:0000313" key="4">
    <source>
        <dbReference type="Proteomes" id="UP000069205"/>
    </source>
</evidence>
<dbReference type="InterPro" id="IPR057727">
    <property type="entry name" value="WCX_dom"/>
</dbReference>
<dbReference type="KEGG" id="nmv:NITMOv2_3588"/>
<dbReference type="InterPro" id="IPR051534">
    <property type="entry name" value="CBASS_pafABC_assoc_protein"/>
</dbReference>
<organism evidence="3 4">
    <name type="scientific">Nitrospira moscoviensis</name>
    <dbReference type="NCBI Taxonomy" id="42253"/>
    <lineage>
        <taxon>Bacteria</taxon>
        <taxon>Pseudomonadati</taxon>
        <taxon>Nitrospirota</taxon>
        <taxon>Nitrospiria</taxon>
        <taxon>Nitrospirales</taxon>
        <taxon>Nitrospiraceae</taxon>
        <taxon>Nitrospira</taxon>
    </lineage>
</organism>
<evidence type="ECO:0000313" key="3">
    <source>
        <dbReference type="EMBL" id="ALA59980.1"/>
    </source>
</evidence>
<dbReference type="EMBL" id="CP011801">
    <property type="protein sequence ID" value="ALA59980.1"/>
    <property type="molecule type" value="Genomic_DNA"/>
</dbReference>
<feature type="domain" description="WYL" evidence="1">
    <location>
        <begin position="133"/>
        <end position="201"/>
    </location>
</feature>
<protein>
    <submittedName>
        <fullName evidence="3">Helix-turn-helix, type 11 domain protein</fullName>
    </submittedName>
</protein>
<dbReference type="PATRIC" id="fig|42253.5.peg.3539"/>
<reference evidence="3 4" key="1">
    <citation type="journal article" date="2015" name="Proc. Natl. Acad. Sci. U.S.A.">
        <title>Expanded metabolic versatility of ubiquitous nitrite-oxidizing bacteria from the genus Nitrospira.</title>
        <authorList>
            <person name="Koch H."/>
            <person name="Lucker S."/>
            <person name="Albertsen M."/>
            <person name="Kitzinger K."/>
            <person name="Herbold C."/>
            <person name="Spieck E."/>
            <person name="Nielsen P.H."/>
            <person name="Wagner M."/>
            <person name="Daims H."/>
        </authorList>
    </citation>
    <scope>NUCLEOTIDE SEQUENCE [LARGE SCALE GENOMIC DNA]</scope>
    <source>
        <strain evidence="3 4">NSP M-1</strain>
    </source>
</reference>
<accession>A0A0K2GGA2</accession>
<dbReference type="AlphaFoldDB" id="A0A0K2GGA2"/>
<dbReference type="Pfam" id="PF13280">
    <property type="entry name" value="WYL"/>
    <property type="match status" value="1"/>
</dbReference>
<dbReference type="STRING" id="42253.NITMOv2_3588"/>
<dbReference type="PANTHER" id="PTHR34580">
    <property type="match status" value="1"/>
</dbReference>
<dbReference type="PROSITE" id="PS52050">
    <property type="entry name" value="WYL"/>
    <property type="match status" value="1"/>
</dbReference>
<dbReference type="InterPro" id="IPR028349">
    <property type="entry name" value="PafC-like"/>
</dbReference>
<name>A0A0K2GGA2_NITMO</name>
<gene>
    <name evidence="3" type="ORF">NITMOv2_3588</name>
</gene>
<proteinExistence type="predicted"/>